<proteinExistence type="predicted"/>
<dbReference type="Pfam" id="PF13578">
    <property type="entry name" value="Methyltransf_24"/>
    <property type="match status" value="1"/>
</dbReference>
<reference evidence="1" key="1">
    <citation type="journal article" date="2014" name="Int. J. Syst. Evol. Microbiol.">
        <title>Complete genome sequence of Corynebacterium casei LMG S-19264T (=DSM 44701T), isolated from a smear-ripened cheese.</title>
        <authorList>
            <consortium name="US DOE Joint Genome Institute (JGI-PGF)"/>
            <person name="Walter F."/>
            <person name="Albersmeier A."/>
            <person name="Kalinowski J."/>
            <person name="Ruckert C."/>
        </authorList>
    </citation>
    <scope>NUCLEOTIDE SEQUENCE</scope>
    <source>
        <strain evidence="1">CGMCC 1.16067</strain>
    </source>
</reference>
<dbReference type="EMBL" id="BMKQ01000002">
    <property type="protein sequence ID" value="GGF56820.1"/>
    <property type="molecule type" value="Genomic_DNA"/>
</dbReference>
<organism evidence="1 2">
    <name type="scientific">Marmoricola endophyticus</name>
    <dbReference type="NCBI Taxonomy" id="2040280"/>
    <lineage>
        <taxon>Bacteria</taxon>
        <taxon>Bacillati</taxon>
        <taxon>Actinomycetota</taxon>
        <taxon>Actinomycetes</taxon>
        <taxon>Propionibacteriales</taxon>
        <taxon>Nocardioidaceae</taxon>
        <taxon>Marmoricola</taxon>
    </lineage>
</organism>
<sequence>MPDQTLLAPPLPPEKFRFLTEGLERVQGYLIGSTALYLSTLEYVQRGEVEGRVAEIGVHRGKSFIAMTVGLPEDQTALAIDIFDAQHLNMEATSVDALRDFKASLESWGLTDRVEIHEGSSLDLEDQGFCEEGRRFRLFSVDGGHLHYHVANDLRLAEKTLAEGGVVAADDFVNQHYLGVITGIFEYLDGGGTLVPYALIPNKLLLTDAASVERNRAQLRELFGEGLTKAEVPFRDVTIDVYGDPRWVVQDLDGNTAELQRNPNTVPELQRLVSQLRRERNRVGAQRTRLRRRVSELEAALHPTGRADVLPKALRAPARAVYRALRRR</sequence>
<dbReference type="Proteomes" id="UP000649179">
    <property type="component" value="Unassembled WGS sequence"/>
</dbReference>
<name>A0A917FA39_9ACTN</name>
<dbReference type="AlphaFoldDB" id="A0A917FA39"/>
<dbReference type="Gene3D" id="3.40.50.150">
    <property type="entry name" value="Vaccinia Virus protein VP39"/>
    <property type="match status" value="1"/>
</dbReference>
<keyword evidence="2" id="KW-1185">Reference proteome</keyword>
<evidence type="ECO:0000313" key="2">
    <source>
        <dbReference type="Proteomes" id="UP000649179"/>
    </source>
</evidence>
<gene>
    <name evidence="1" type="ORF">GCM10011519_33420</name>
</gene>
<dbReference type="RefSeq" id="WP_188781234.1">
    <property type="nucleotide sequence ID" value="NZ_BMKQ01000002.1"/>
</dbReference>
<comment type="caution">
    <text evidence="1">The sequence shown here is derived from an EMBL/GenBank/DDBJ whole genome shotgun (WGS) entry which is preliminary data.</text>
</comment>
<protein>
    <recommendedName>
        <fullName evidence="3">Class I SAM-dependent methyltransferase</fullName>
    </recommendedName>
</protein>
<dbReference type="InterPro" id="IPR029063">
    <property type="entry name" value="SAM-dependent_MTases_sf"/>
</dbReference>
<reference evidence="1" key="2">
    <citation type="submission" date="2020-09" db="EMBL/GenBank/DDBJ databases">
        <authorList>
            <person name="Sun Q."/>
            <person name="Zhou Y."/>
        </authorList>
    </citation>
    <scope>NUCLEOTIDE SEQUENCE</scope>
    <source>
        <strain evidence="1">CGMCC 1.16067</strain>
    </source>
</reference>
<accession>A0A917FA39</accession>
<evidence type="ECO:0008006" key="3">
    <source>
        <dbReference type="Google" id="ProtNLM"/>
    </source>
</evidence>
<evidence type="ECO:0000313" key="1">
    <source>
        <dbReference type="EMBL" id="GGF56820.1"/>
    </source>
</evidence>
<dbReference type="SUPFAM" id="SSF53335">
    <property type="entry name" value="S-adenosyl-L-methionine-dependent methyltransferases"/>
    <property type="match status" value="1"/>
</dbReference>